<organism evidence="1 2">
    <name type="scientific">Eruca vesicaria subsp. sativa</name>
    <name type="common">Garden rocket</name>
    <name type="synonym">Eruca sativa</name>
    <dbReference type="NCBI Taxonomy" id="29727"/>
    <lineage>
        <taxon>Eukaryota</taxon>
        <taxon>Viridiplantae</taxon>
        <taxon>Streptophyta</taxon>
        <taxon>Embryophyta</taxon>
        <taxon>Tracheophyta</taxon>
        <taxon>Spermatophyta</taxon>
        <taxon>Magnoliopsida</taxon>
        <taxon>eudicotyledons</taxon>
        <taxon>Gunneridae</taxon>
        <taxon>Pentapetalae</taxon>
        <taxon>rosids</taxon>
        <taxon>malvids</taxon>
        <taxon>Brassicales</taxon>
        <taxon>Brassicaceae</taxon>
        <taxon>Brassiceae</taxon>
        <taxon>Eruca</taxon>
    </lineage>
</organism>
<evidence type="ECO:0000313" key="1">
    <source>
        <dbReference type="EMBL" id="CAH8389493.1"/>
    </source>
</evidence>
<name>A0ABC8M163_ERUVS</name>
<sequence length="90" mass="9583">MGEAMKGNRARVSGNRARVSEVMGVSIDDSLEGDEEEQETLTRSLVNAPSGAVAAPVAKNKVVQVEAAGAWDGGRIFSDLQARLDNLRKK</sequence>
<accession>A0ABC8M163</accession>
<dbReference type="EMBL" id="CAKOAT010837376">
    <property type="protein sequence ID" value="CAH8389493.1"/>
    <property type="molecule type" value="Genomic_DNA"/>
</dbReference>
<reference evidence="1 2" key="1">
    <citation type="submission" date="2022-03" db="EMBL/GenBank/DDBJ databases">
        <authorList>
            <person name="Macdonald S."/>
            <person name="Ahmed S."/>
            <person name="Newling K."/>
        </authorList>
    </citation>
    <scope>NUCLEOTIDE SEQUENCE [LARGE SCALE GENOMIC DNA]</scope>
</reference>
<proteinExistence type="predicted"/>
<comment type="caution">
    <text evidence="1">The sequence shown here is derived from an EMBL/GenBank/DDBJ whole genome shotgun (WGS) entry which is preliminary data.</text>
</comment>
<gene>
    <name evidence="1" type="ORF">ERUC_LOCUS41976</name>
</gene>
<keyword evidence="2" id="KW-1185">Reference proteome</keyword>
<evidence type="ECO:0000313" key="2">
    <source>
        <dbReference type="Proteomes" id="UP001642260"/>
    </source>
</evidence>
<dbReference type="Proteomes" id="UP001642260">
    <property type="component" value="Unassembled WGS sequence"/>
</dbReference>
<protein>
    <submittedName>
        <fullName evidence="1">Uncharacterized protein</fullName>
    </submittedName>
</protein>
<dbReference type="AlphaFoldDB" id="A0ABC8M163"/>